<evidence type="ECO:0000256" key="3">
    <source>
        <dbReference type="ARBA" id="ARBA00022692"/>
    </source>
</evidence>
<feature type="transmembrane region" description="Helical" evidence="6">
    <location>
        <begin position="183"/>
        <end position="201"/>
    </location>
</feature>
<evidence type="ECO:0000259" key="7">
    <source>
        <dbReference type="Pfam" id="PF12698"/>
    </source>
</evidence>
<name>A0A7H9EMV3_9LACO</name>
<evidence type="ECO:0000256" key="6">
    <source>
        <dbReference type="SAM" id="Phobius"/>
    </source>
</evidence>
<comment type="subcellular location">
    <subcellularLocation>
        <location evidence="1">Cell membrane</location>
        <topology evidence="1">Multi-pass membrane protein</topology>
    </subcellularLocation>
</comment>
<feature type="transmembrane region" description="Helical" evidence="6">
    <location>
        <begin position="340"/>
        <end position="358"/>
    </location>
</feature>
<keyword evidence="5 6" id="KW-0472">Membrane</keyword>
<feature type="transmembrane region" description="Helical" evidence="6">
    <location>
        <begin position="229"/>
        <end position="254"/>
    </location>
</feature>
<organism evidence="8 9">
    <name type="scientific">Ligilactobacillus saerimneri</name>
    <dbReference type="NCBI Taxonomy" id="228229"/>
    <lineage>
        <taxon>Bacteria</taxon>
        <taxon>Bacillati</taxon>
        <taxon>Bacillota</taxon>
        <taxon>Bacilli</taxon>
        <taxon>Lactobacillales</taxon>
        <taxon>Lactobacillaceae</taxon>
        <taxon>Ligilactobacillus</taxon>
    </lineage>
</organism>
<proteinExistence type="predicted"/>
<dbReference type="InterPro" id="IPR013525">
    <property type="entry name" value="ABC2_TM"/>
</dbReference>
<feature type="transmembrane region" description="Helical" evidence="6">
    <location>
        <begin position="275"/>
        <end position="302"/>
    </location>
</feature>
<keyword evidence="3 6" id="KW-0812">Transmembrane</keyword>
<dbReference type="Pfam" id="PF12698">
    <property type="entry name" value="ABC2_membrane_3"/>
    <property type="match status" value="1"/>
</dbReference>
<protein>
    <submittedName>
        <fullName evidence="8">ABC transporter permease</fullName>
    </submittedName>
</protein>
<dbReference type="Proteomes" id="UP000510886">
    <property type="component" value="Chromosome"/>
</dbReference>
<evidence type="ECO:0000256" key="1">
    <source>
        <dbReference type="ARBA" id="ARBA00004651"/>
    </source>
</evidence>
<evidence type="ECO:0000256" key="2">
    <source>
        <dbReference type="ARBA" id="ARBA00022475"/>
    </source>
</evidence>
<dbReference type="GO" id="GO:0005886">
    <property type="term" value="C:plasma membrane"/>
    <property type="evidence" value="ECO:0007669"/>
    <property type="project" value="UniProtKB-SubCell"/>
</dbReference>
<keyword evidence="4 6" id="KW-1133">Transmembrane helix</keyword>
<dbReference type="PANTHER" id="PTHR30294">
    <property type="entry name" value="MEMBRANE COMPONENT OF ABC TRANSPORTER YHHJ-RELATED"/>
    <property type="match status" value="1"/>
</dbReference>
<feature type="transmembrane region" description="Helical" evidence="6">
    <location>
        <begin position="20"/>
        <end position="39"/>
    </location>
</feature>
<sequence length="411" mass="45155">MNKVLTVAQMVFKKRVWSAVYYWMILAPLFFLALTFGIAKFTMSQAEKSLPRIAIVAPQPLKKVLEQSSGKKYRVKSSVTPTTYAQQKQVLKKGKVDGILVISPDFERVQYLYNSDAQATNPVPALQAQLTALRSQTIAAQAGIDSATWQKIIGKVKINQHAFQQKDTVNQTDRATADGLGKGMVLVAFLFLTSYVSIVGAEIGNEKSNHLIEGILAAVPARKHFAGKMLGIGALVVLQIIIYAVLGIIGQVILKNKYPDLYRPIKQFMANISSQYLFVAVILTLLTVALYVFLTAMIAAFVSRNEDISQATSMVTSLMFIPYILGFILGSNPNMLIAKILGYVPFFSFGVMPVRLAMGAVPYWAGYVACALALIGAIAMYWCAAIVYERNAFAYSNIGPLKAIINKILRK</sequence>
<dbReference type="InterPro" id="IPR051449">
    <property type="entry name" value="ABC-2_transporter_component"/>
</dbReference>
<evidence type="ECO:0000256" key="5">
    <source>
        <dbReference type="ARBA" id="ARBA00023136"/>
    </source>
</evidence>
<feature type="transmembrane region" description="Helical" evidence="6">
    <location>
        <begin position="364"/>
        <end position="388"/>
    </location>
</feature>
<evidence type="ECO:0000256" key="4">
    <source>
        <dbReference type="ARBA" id="ARBA00022989"/>
    </source>
</evidence>
<keyword evidence="2" id="KW-1003">Cell membrane</keyword>
<dbReference type="RefSeq" id="WP_180848818.1">
    <property type="nucleotide sequence ID" value="NZ_CP047418.1"/>
</dbReference>
<dbReference type="PANTHER" id="PTHR30294:SF29">
    <property type="entry name" value="MULTIDRUG ABC TRANSPORTER PERMEASE YBHS-RELATED"/>
    <property type="match status" value="1"/>
</dbReference>
<gene>
    <name evidence="8" type="ORF">GTO87_08725</name>
</gene>
<evidence type="ECO:0000313" key="9">
    <source>
        <dbReference type="Proteomes" id="UP000510886"/>
    </source>
</evidence>
<evidence type="ECO:0000313" key="8">
    <source>
        <dbReference type="EMBL" id="QLL78659.1"/>
    </source>
</evidence>
<feature type="domain" description="ABC-2 type transporter transmembrane" evidence="7">
    <location>
        <begin position="23"/>
        <end position="385"/>
    </location>
</feature>
<dbReference type="AlphaFoldDB" id="A0A7H9EMV3"/>
<dbReference type="EMBL" id="CP047418">
    <property type="protein sequence ID" value="QLL78659.1"/>
    <property type="molecule type" value="Genomic_DNA"/>
</dbReference>
<dbReference type="GO" id="GO:0140359">
    <property type="term" value="F:ABC-type transporter activity"/>
    <property type="evidence" value="ECO:0007669"/>
    <property type="project" value="InterPro"/>
</dbReference>
<reference evidence="8 9" key="1">
    <citation type="submission" date="2020-01" db="EMBL/GenBank/DDBJ databases">
        <title>Complete and circular genome sequences of six lactobacillus isolates from horses.</title>
        <authorList>
            <person name="Hassan H.M."/>
        </authorList>
    </citation>
    <scope>NUCLEOTIDE SEQUENCE [LARGE SCALE GENOMIC DNA]</scope>
    <source>
        <strain evidence="8 9">1A</strain>
    </source>
</reference>
<accession>A0A7H9EMV3</accession>
<dbReference type="KEGG" id="lsw:GTO87_08725"/>
<feature type="transmembrane region" description="Helical" evidence="6">
    <location>
        <begin position="308"/>
        <end position="328"/>
    </location>
</feature>